<evidence type="ECO:0000256" key="1">
    <source>
        <dbReference type="SAM" id="Phobius"/>
    </source>
</evidence>
<keyword evidence="1" id="KW-0812">Transmembrane</keyword>
<reference evidence="2" key="1">
    <citation type="submission" date="2016-10" db="EMBL/GenBank/DDBJ databases">
        <authorList>
            <person name="de Groot N.N."/>
        </authorList>
    </citation>
    <scope>NUCLEOTIDE SEQUENCE</scope>
</reference>
<dbReference type="AlphaFoldDB" id="A0A1W1CIE7"/>
<name>A0A1W1CIE7_9ZZZZ</name>
<gene>
    <name evidence="2" type="ORF">MNB_SV-13-1749</name>
</gene>
<keyword evidence="1" id="KW-0472">Membrane</keyword>
<protein>
    <submittedName>
        <fullName evidence="2">Uncharacterized protein</fullName>
    </submittedName>
</protein>
<sequence length="181" mass="21361">MHKPTLLIKLLKEPLLHFLLIGFGFFVLFSQMNPKEENTTKPIIHIKKSIINEIAMTFREENKKEATKEELEVLVKQRIREEVLANEAMAMGLNTEDKVIRHRLAEKMSYLFEDVAILEDPSEAILKAYFKENAKQFKENAKYEDIEAEIKEAWINYTQAKENELFYESLKSRYTIQMDDI</sequence>
<evidence type="ECO:0000313" key="2">
    <source>
        <dbReference type="EMBL" id="SFV65549.1"/>
    </source>
</evidence>
<organism evidence="2">
    <name type="scientific">hydrothermal vent metagenome</name>
    <dbReference type="NCBI Taxonomy" id="652676"/>
    <lineage>
        <taxon>unclassified sequences</taxon>
        <taxon>metagenomes</taxon>
        <taxon>ecological metagenomes</taxon>
    </lineage>
</organism>
<proteinExistence type="predicted"/>
<keyword evidence="1" id="KW-1133">Transmembrane helix</keyword>
<feature type="transmembrane region" description="Helical" evidence="1">
    <location>
        <begin position="15"/>
        <end position="32"/>
    </location>
</feature>
<accession>A0A1W1CIE7</accession>
<dbReference type="EMBL" id="FPHM01000095">
    <property type="protein sequence ID" value="SFV65549.1"/>
    <property type="molecule type" value="Genomic_DNA"/>
</dbReference>